<dbReference type="KEGG" id="pgr:PGTG_02260"/>
<dbReference type="GeneID" id="10528901"/>
<reference key="1">
    <citation type="submission" date="2007-01" db="EMBL/GenBank/DDBJ databases">
        <title>The Genome Sequence of Puccinia graminis f. sp. tritici Strain CRL 75-36-700-3.</title>
        <authorList>
            <consortium name="The Broad Institute Genome Sequencing Platform"/>
            <person name="Birren B."/>
            <person name="Lander E."/>
            <person name="Galagan J."/>
            <person name="Nusbaum C."/>
            <person name="Devon K."/>
            <person name="Cuomo C."/>
            <person name="Jaffe D."/>
            <person name="Butler J."/>
            <person name="Alvarez P."/>
            <person name="Gnerre S."/>
            <person name="Grabherr M."/>
            <person name="Mauceli E."/>
            <person name="Brockman W."/>
            <person name="Young S."/>
            <person name="LaButti K."/>
            <person name="Sykes S."/>
            <person name="DeCaprio D."/>
            <person name="Crawford M."/>
            <person name="Koehrsen M."/>
            <person name="Engels R."/>
            <person name="Montgomery P."/>
            <person name="Pearson M."/>
            <person name="Howarth C."/>
            <person name="Larson L."/>
            <person name="White J."/>
            <person name="Zeng Q."/>
            <person name="Kodira C."/>
            <person name="Yandava C."/>
            <person name="Alvarado L."/>
            <person name="O'Leary S."/>
            <person name="Szabo L."/>
            <person name="Dean R."/>
            <person name="Schein J."/>
        </authorList>
    </citation>
    <scope>NUCLEOTIDE SEQUENCE</scope>
    <source>
        <strain>CRL 75-36-700-3</strain>
    </source>
</reference>
<proteinExistence type="predicted"/>
<dbReference type="AlphaFoldDB" id="E3JXM4"/>
<evidence type="ECO:0000313" key="2">
    <source>
        <dbReference type="Proteomes" id="UP000008783"/>
    </source>
</evidence>
<sequence>MLARPPTGRGKIQELLERKLPCPGSANRCSGKVYWQHCEGTKCRIDIHKTGWGLLRHKGLHNHPWPNSKKPDPLACSDLVAEIKKNPKATALQLKIGTTGSDKNLSSITDIHESFGNADRARYYRRQILNDIKEDTDKKGGGGDKFLHDMFQWDWLSCLTFFSL</sequence>
<protein>
    <submittedName>
        <fullName evidence="1">Uncharacterized protein</fullName>
    </submittedName>
</protein>
<dbReference type="InParanoid" id="E3JXM4"/>
<dbReference type="RefSeq" id="XP_003321218.2">
    <property type="nucleotide sequence ID" value="XM_003321170.2"/>
</dbReference>
<accession>E3JXM4</accession>
<dbReference type="EMBL" id="DS178266">
    <property type="protein sequence ID" value="EFP76799.2"/>
    <property type="molecule type" value="Genomic_DNA"/>
</dbReference>
<dbReference type="Proteomes" id="UP000008783">
    <property type="component" value="Unassembled WGS sequence"/>
</dbReference>
<dbReference type="OrthoDB" id="2624269at2759"/>
<reference evidence="2" key="2">
    <citation type="journal article" date="2011" name="Proc. Natl. Acad. Sci. U.S.A.">
        <title>Obligate biotrophy features unraveled by the genomic analysis of rust fungi.</title>
        <authorList>
            <person name="Duplessis S."/>
            <person name="Cuomo C.A."/>
            <person name="Lin Y.-C."/>
            <person name="Aerts A."/>
            <person name="Tisserant E."/>
            <person name="Veneault-Fourrey C."/>
            <person name="Joly D.L."/>
            <person name="Hacquard S."/>
            <person name="Amselem J."/>
            <person name="Cantarel B.L."/>
            <person name="Chiu R."/>
            <person name="Coutinho P.M."/>
            <person name="Feau N."/>
            <person name="Field M."/>
            <person name="Frey P."/>
            <person name="Gelhaye E."/>
            <person name="Goldberg J."/>
            <person name="Grabherr M.G."/>
            <person name="Kodira C.D."/>
            <person name="Kohler A."/>
            <person name="Kuees U."/>
            <person name="Lindquist E.A."/>
            <person name="Lucas S.M."/>
            <person name="Mago R."/>
            <person name="Mauceli E."/>
            <person name="Morin E."/>
            <person name="Murat C."/>
            <person name="Pangilinan J.L."/>
            <person name="Park R."/>
            <person name="Pearson M."/>
            <person name="Quesneville H."/>
            <person name="Rouhier N."/>
            <person name="Sakthikumar S."/>
            <person name="Salamov A.A."/>
            <person name="Schmutz J."/>
            <person name="Selles B."/>
            <person name="Shapiro H."/>
            <person name="Tanguay P."/>
            <person name="Tuskan G.A."/>
            <person name="Henrissat B."/>
            <person name="Van de Peer Y."/>
            <person name="Rouze P."/>
            <person name="Ellis J.G."/>
            <person name="Dodds P.N."/>
            <person name="Schein J.E."/>
            <person name="Zhong S."/>
            <person name="Hamelin R.C."/>
            <person name="Grigoriev I.V."/>
            <person name="Szabo L.J."/>
            <person name="Martin F."/>
        </authorList>
    </citation>
    <scope>NUCLEOTIDE SEQUENCE [LARGE SCALE GENOMIC DNA]</scope>
    <source>
        <strain evidence="2">CRL 75-36-700-3 / race SCCL</strain>
    </source>
</reference>
<evidence type="ECO:0000313" key="1">
    <source>
        <dbReference type="EMBL" id="EFP76799.2"/>
    </source>
</evidence>
<dbReference type="HOGENOM" id="CLU_1619872_0_0_1"/>
<name>E3JXM4_PUCGT</name>
<organism evidence="1 2">
    <name type="scientific">Puccinia graminis f. sp. tritici (strain CRL 75-36-700-3 / race SCCL)</name>
    <name type="common">Black stem rust fungus</name>
    <dbReference type="NCBI Taxonomy" id="418459"/>
    <lineage>
        <taxon>Eukaryota</taxon>
        <taxon>Fungi</taxon>
        <taxon>Dikarya</taxon>
        <taxon>Basidiomycota</taxon>
        <taxon>Pucciniomycotina</taxon>
        <taxon>Pucciniomycetes</taxon>
        <taxon>Pucciniales</taxon>
        <taxon>Pucciniaceae</taxon>
        <taxon>Puccinia</taxon>
    </lineage>
</organism>
<keyword evidence="2" id="KW-1185">Reference proteome</keyword>
<gene>
    <name evidence="1" type="ORF">PGTG_02260</name>
</gene>
<dbReference type="VEuPathDB" id="FungiDB:PGTG_02260"/>